<gene>
    <name evidence="6" type="ORF">BDP27DRAFT_1235945</name>
</gene>
<evidence type="ECO:0000256" key="3">
    <source>
        <dbReference type="ARBA" id="ARBA00022737"/>
    </source>
</evidence>
<dbReference type="PANTHER" id="PTHR15263:SF1">
    <property type="entry name" value="NF-KAPPA-B INHIBITOR-LIKE PROTEIN 1"/>
    <property type="match status" value="1"/>
</dbReference>
<comment type="subcellular location">
    <subcellularLocation>
        <location evidence="1">Nucleus</location>
    </subcellularLocation>
</comment>
<keyword evidence="5" id="KW-0539">Nucleus</keyword>
<evidence type="ECO:0000313" key="7">
    <source>
        <dbReference type="Proteomes" id="UP000772434"/>
    </source>
</evidence>
<evidence type="ECO:0000256" key="5">
    <source>
        <dbReference type="ARBA" id="ARBA00023242"/>
    </source>
</evidence>
<name>A0A9P5TYX3_9AGAR</name>
<evidence type="ECO:0008006" key="8">
    <source>
        <dbReference type="Google" id="ProtNLM"/>
    </source>
</evidence>
<keyword evidence="2" id="KW-0597">Phosphoprotein</keyword>
<dbReference type="GO" id="GO:0005634">
    <property type="term" value="C:nucleus"/>
    <property type="evidence" value="ECO:0007669"/>
    <property type="project" value="UniProtKB-SubCell"/>
</dbReference>
<accession>A0A9P5TYX3</accession>
<sequence length="170" mass="20029">DKHRARLEREQAEILRGEEDWVRSGGILRDSEGKRDLARTEKIQEEIRLREWEDEVTRRWDDYEQRWEQLVKKRDSESEISFDDIPWPVYVGDSKANSGGMKNVQQFLTEGLKVRGCKVTQKERIRKSFLLWHPDKMTGMVSKVVESDREDVEAGISAIVRSLQVMNSKH</sequence>
<dbReference type="GO" id="GO:0043124">
    <property type="term" value="P:negative regulation of canonical NF-kappaB signal transduction"/>
    <property type="evidence" value="ECO:0007669"/>
    <property type="project" value="InterPro"/>
</dbReference>
<evidence type="ECO:0000313" key="6">
    <source>
        <dbReference type="EMBL" id="KAF9060945.1"/>
    </source>
</evidence>
<dbReference type="Proteomes" id="UP000772434">
    <property type="component" value="Unassembled WGS sequence"/>
</dbReference>
<dbReference type="InterPro" id="IPR038753">
    <property type="entry name" value="NFKBIL1"/>
</dbReference>
<keyword evidence="7" id="KW-1185">Reference proteome</keyword>
<reference evidence="6" key="1">
    <citation type="submission" date="2020-11" db="EMBL/GenBank/DDBJ databases">
        <authorList>
            <consortium name="DOE Joint Genome Institute"/>
            <person name="Ahrendt S."/>
            <person name="Riley R."/>
            <person name="Andreopoulos W."/>
            <person name="Labutti K."/>
            <person name="Pangilinan J."/>
            <person name="Ruiz-Duenas F.J."/>
            <person name="Barrasa J.M."/>
            <person name="Sanchez-Garcia M."/>
            <person name="Camarero S."/>
            <person name="Miyauchi S."/>
            <person name="Serrano A."/>
            <person name="Linde D."/>
            <person name="Babiker R."/>
            <person name="Drula E."/>
            <person name="Ayuso-Fernandez I."/>
            <person name="Pacheco R."/>
            <person name="Padilla G."/>
            <person name="Ferreira P."/>
            <person name="Barriuso J."/>
            <person name="Kellner H."/>
            <person name="Castanera R."/>
            <person name="Alfaro M."/>
            <person name="Ramirez L."/>
            <person name="Pisabarro A.G."/>
            <person name="Kuo A."/>
            <person name="Tritt A."/>
            <person name="Lipzen A."/>
            <person name="He G."/>
            <person name="Yan M."/>
            <person name="Ng V."/>
            <person name="Cullen D."/>
            <person name="Martin F."/>
            <person name="Rosso M.-N."/>
            <person name="Henrissat B."/>
            <person name="Hibbett D."/>
            <person name="Martinez A.T."/>
            <person name="Grigoriev I.V."/>
        </authorList>
    </citation>
    <scope>NUCLEOTIDE SEQUENCE</scope>
    <source>
        <strain evidence="6">AH 40177</strain>
    </source>
</reference>
<feature type="non-terminal residue" evidence="6">
    <location>
        <position position="1"/>
    </location>
</feature>
<dbReference type="PANTHER" id="PTHR15263">
    <property type="entry name" value="I-KAPPA-B-LIKE PROTEIN IKBL"/>
    <property type="match status" value="1"/>
</dbReference>
<dbReference type="EMBL" id="JADNRY010000220">
    <property type="protein sequence ID" value="KAF9060945.1"/>
    <property type="molecule type" value="Genomic_DNA"/>
</dbReference>
<evidence type="ECO:0000256" key="4">
    <source>
        <dbReference type="ARBA" id="ARBA00023043"/>
    </source>
</evidence>
<evidence type="ECO:0000256" key="1">
    <source>
        <dbReference type="ARBA" id="ARBA00004123"/>
    </source>
</evidence>
<keyword evidence="3" id="KW-0677">Repeat</keyword>
<keyword evidence="4" id="KW-0040">ANK repeat</keyword>
<dbReference type="AlphaFoldDB" id="A0A9P5TYX3"/>
<dbReference type="OrthoDB" id="3241983at2759"/>
<comment type="caution">
    <text evidence="6">The sequence shown here is derived from an EMBL/GenBank/DDBJ whole genome shotgun (WGS) entry which is preliminary data.</text>
</comment>
<organism evidence="6 7">
    <name type="scientific">Rhodocollybia butyracea</name>
    <dbReference type="NCBI Taxonomy" id="206335"/>
    <lineage>
        <taxon>Eukaryota</taxon>
        <taxon>Fungi</taxon>
        <taxon>Dikarya</taxon>
        <taxon>Basidiomycota</taxon>
        <taxon>Agaricomycotina</taxon>
        <taxon>Agaricomycetes</taxon>
        <taxon>Agaricomycetidae</taxon>
        <taxon>Agaricales</taxon>
        <taxon>Marasmiineae</taxon>
        <taxon>Omphalotaceae</taxon>
        <taxon>Rhodocollybia</taxon>
    </lineage>
</organism>
<protein>
    <recommendedName>
        <fullName evidence="8">NF-kappa-B inhibitor-like protein 1</fullName>
    </recommendedName>
</protein>
<evidence type="ECO:0000256" key="2">
    <source>
        <dbReference type="ARBA" id="ARBA00022553"/>
    </source>
</evidence>
<proteinExistence type="predicted"/>